<evidence type="ECO:0000313" key="2">
    <source>
        <dbReference type="EMBL" id="KUN16117.1"/>
    </source>
</evidence>
<dbReference type="EMBL" id="LMWP01000062">
    <property type="protein sequence ID" value="KUN16117.1"/>
    <property type="molecule type" value="Genomic_DNA"/>
</dbReference>
<dbReference type="InterPro" id="IPR050789">
    <property type="entry name" value="Diverse_Enzym_Activities"/>
</dbReference>
<keyword evidence="3" id="KW-1185">Reference proteome</keyword>
<dbReference type="InterPro" id="IPR001466">
    <property type="entry name" value="Beta-lactam-related"/>
</dbReference>
<dbReference type="Proteomes" id="UP000053398">
    <property type="component" value="Unassembled WGS sequence"/>
</dbReference>
<comment type="caution">
    <text evidence="2">The sequence shown here is derived from an EMBL/GenBank/DDBJ whole genome shotgun (WGS) entry which is preliminary data.</text>
</comment>
<dbReference type="Pfam" id="PF00144">
    <property type="entry name" value="Beta-lactamase"/>
    <property type="match status" value="1"/>
</dbReference>
<proteinExistence type="predicted"/>
<sequence>MTTTVTDALQARVRDRLAAAVNPRGRLGVQFYVSRHGEPLCDVAVGEFRPGETLTTAHRMRWMCVSKPVLVFVLARLHDRGELSTGTRVADVIPEFAAGGKQEVTVEHLLTHTAVFAQRDFKAWRMSRDAAVEFVCGWTLEDPAGTRAWYSGVAAWLILSEVVRRVSGRDYFDLAREWALDPLGMTATTDFGGADEARPSGALFQRPENGPLMRIPEPPRATPWPGTEIWGPARELARLFECAVSGGVADGRRLFSPAAFEHFFTPCRTGLRDGYFNDLELDWSRGLCADPVLFGAPAGARVVGHTGYVTALALGDLDTGLVISYLSNTAVREPLLHTLENELVRDVYQAVGR</sequence>
<gene>
    <name evidence="2" type="ORF">AQJ11_40605</name>
</gene>
<dbReference type="AlphaFoldDB" id="A0A101PR65"/>
<dbReference type="Gene3D" id="3.40.710.10">
    <property type="entry name" value="DD-peptidase/beta-lactamase superfamily"/>
    <property type="match status" value="1"/>
</dbReference>
<dbReference type="RefSeq" id="WP_059266764.1">
    <property type="nucleotide sequence ID" value="NZ_KQ948375.1"/>
</dbReference>
<evidence type="ECO:0000259" key="1">
    <source>
        <dbReference type="Pfam" id="PF00144"/>
    </source>
</evidence>
<reference evidence="2 3" key="1">
    <citation type="submission" date="2015-10" db="EMBL/GenBank/DDBJ databases">
        <title>Draft genome sequence of Streptomyces corchorusii DSM 40340, type strain for the species Streptomyces corchorusii.</title>
        <authorList>
            <person name="Ruckert C."/>
            <person name="Winkler A."/>
            <person name="Kalinowski J."/>
            <person name="Kampfer P."/>
            <person name="Glaeser S."/>
        </authorList>
    </citation>
    <scope>NUCLEOTIDE SEQUENCE [LARGE SCALE GENOMIC DNA]</scope>
    <source>
        <strain evidence="2 3">DSM 40340</strain>
    </source>
</reference>
<dbReference type="SUPFAM" id="SSF56601">
    <property type="entry name" value="beta-lactamase/transpeptidase-like"/>
    <property type="match status" value="1"/>
</dbReference>
<organism evidence="2 3">
    <name type="scientific">Streptomyces corchorusii</name>
    <name type="common">Streptomyces chibaensis</name>
    <dbReference type="NCBI Taxonomy" id="1903"/>
    <lineage>
        <taxon>Bacteria</taxon>
        <taxon>Bacillati</taxon>
        <taxon>Actinomycetota</taxon>
        <taxon>Actinomycetes</taxon>
        <taxon>Kitasatosporales</taxon>
        <taxon>Streptomycetaceae</taxon>
        <taxon>Streptomyces</taxon>
    </lineage>
</organism>
<name>A0A101PR65_STRCK</name>
<accession>A0A101PR65</accession>
<dbReference type="InterPro" id="IPR012338">
    <property type="entry name" value="Beta-lactam/transpept-like"/>
</dbReference>
<protein>
    <recommendedName>
        <fullName evidence="1">Beta-lactamase-related domain-containing protein</fullName>
    </recommendedName>
</protein>
<feature type="domain" description="Beta-lactamase-related" evidence="1">
    <location>
        <begin position="17"/>
        <end position="333"/>
    </location>
</feature>
<dbReference type="PANTHER" id="PTHR43283">
    <property type="entry name" value="BETA-LACTAMASE-RELATED"/>
    <property type="match status" value="1"/>
</dbReference>
<evidence type="ECO:0000313" key="3">
    <source>
        <dbReference type="Proteomes" id="UP000053398"/>
    </source>
</evidence>